<keyword evidence="6" id="KW-0408">Iron</keyword>
<dbReference type="SMART" id="SM00729">
    <property type="entry name" value="Elp3"/>
    <property type="match status" value="1"/>
</dbReference>
<dbReference type="SFLD" id="SFLDS00029">
    <property type="entry name" value="Radical_SAM"/>
    <property type="match status" value="1"/>
</dbReference>
<evidence type="ECO:0000256" key="2">
    <source>
        <dbReference type="ARBA" id="ARBA00022603"/>
    </source>
</evidence>
<evidence type="ECO:0000256" key="4">
    <source>
        <dbReference type="ARBA" id="ARBA00022691"/>
    </source>
</evidence>
<keyword evidence="5" id="KW-0479">Metal-binding</keyword>
<dbReference type="GO" id="GO:0005829">
    <property type="term" value="C:cytosol"/>
    <property type="evidence" value="ECO:0007669"/>
    <property type="project" value="TreeGrafter"/>
</dbReference>
<dbReference type="PANTHER" id="PTHR43409">
    <property type="entry name" value="ANAEROBIC MAGNESIUM-PROTOPORPHYRIN IX MONOMETHYL ESTER CYCLASE-RELATED"/>
    <property type="match status" value="1"/>
</dbReference>
<dbReference type="InterPro" id="IPR023404">
    <property type="entry name" value="rSAM_horseshoe"/>
</dbReference>
<feature type="domain" description="Radical SAM core" evidence="9">
    <location>
        <begin position="153"/>
        <end position="373"/>
    </location>
</feature>
<dbReference type="Pfam" id="PF04055">
    <property type="entry name" value="Radical_SAM"/>
    <property type="match status" value="1"/>
</dbReference>
<dbReference type="PROSITE" id="PS51332">
    <property type="entry name" value="B12_BINDING"/>
    <property type="match status" value="1"/>
</dbReference>
<dbReference type="InterPro" id="IPR006158">
    <property type="entry name" value="Cobalamin-bd"/>
</dbReference>
<dbReference type="InterPro" id="IPR006638">
    <property type="entry name" value="Elp3/MiaA/NifB-like_rSAM"/>
</dbReference>
<dbReference type="AlphaFoldDB" id="F1TI33"/>
<gene>
    <name evidence="10" type="ORF">Cpap_0573</name>
</gene>
<protein>
    <submittedName>
        <fullName evidence="10">Radical SAM domain protein</fullName>
    </submittedName>
</protein>
<keyword evidence="2" id="KW-0489">Methyltransferase</keyword>
<dbReference type="InterPro" id="IPR034466">
    <property type="entry name" value="Methyltransferase_Class_B"/>
</dbReference>
<dbReference type="CDD" id="cd01335">
    <property type="entry name" value="Radical_SAM"/>
    <property type="match status" value="1"/>
</dbReference>
<proteinExistence type="predicted"/>
<keyword evidence="11" id="KW-1185">Reference proteome</keyword>
<feature type="domain" description="B12-binding" evidence="8">
    <location>
        <begin position="43"/>
        <end position="128"/>
    </location>
</feature>
<dbReference type="SFLD" id="SFLDG01123">
    <property type="entry name" value="methyltransferase_(Class_B)"/>
    <property type="match status" value="1"/>
</dbReference>
<keyword evidence="4" id="KW-0949">S-adenosyl-L-methionine</keyword>
<evidence type="ECO:0000313" key="11">
    <source>
        <dbReference type="Proteomes" id="UP000003860"/>
    </source>
</evidence>
<reference evidence="10" key="1">
    <citation type="submission" date="2009-07" db="EMBL/GenBank/DDBJ databases">
        <authorList>
            <consortium name="US DOE Joint Genome Institute (JGI-PGF)"/>
            <person name="Lucas S."/>
            <person name="Copeland A."/>
            <person name="Lapidus A."/>
            <person name="Glavina del Rio T."/>
            <person name="Tice H."/>
            <person name="Bruce D."/>
            <person name="Goodwin L."/>
            <person name="Pitluck S."/>
            <person name="Larimer F."/>
            <person name="Land M.L."/>
            <person name="Mouttaki H."/>
            <person name="He Z."/>
            <person name="Zhou J."/>
            <person name="Hemme C.L."/>
        </authorList>
    </citation>
    <scope>NUCLEOTIDE SEQUENCE</scope>
    <source>
        <strain evidence="10">DSM 2782</strain>
    </source>
</reference>
<dbReference type="InterPro" id="IPR058240">
    <property type="entry name" value="rSAM_sf"/>
</dbReference>
<evidence type="ECO:0000256" key="3">
    <source>
        <dbReference type="ARBA" id="ARBA00022679"/>
    </source>
</evidence>
<evidence type="ECO:0000259" key="8">
    <source>
        <dbReference type="PROSITE" id="PS51332"/>
    </source>
</evidence>
<evidence type="ECO:0000256" key="1">
    <source>
        <dbReference type="ARBA" id="ARBA00001966"/>
    </source>
</evidence>
<sequence>MFMKLKLIAPKSYAEEAVNPFPPYVLLVLASLSPNWVEVTIEDENVEDINFEESVDLVGITVIMHNAQRAFDIADVYRKKGVKVFMGGIFAESNPDDCLMHADSVIVSEVEDMWEDILNDFKTGNYLPKYQAVKRPEISDRPIPRHDLIKDKPGYFSKNLIMISRGCPNRCEYCSSGLHWKGQIKTRNLDEIIREIELLDPSKPIMFIDDNLIWSKDYAKELFRALIPLKRKWISCGSCIDSVEDSELVYLAKESGCSSMLFGFETINSEALKTSRKGFNQVEKYNNTIEIFHKLDIAVLGTFIFGLDGETYKTFENTVQFIKDSEIDMVNLNMLYPYPGTPFRERLKRENRLIEYEYENEWNTFAYNKVMFRPKNMTVEELSKGFEYSVKELSSREICAKRVSEAIKHNRYPEYVFNQNMKLRQHVTKMYGEY</sequence>
<dbReference type="GO" id="GO:0046872">
    <property type="term" value="F:metal ion binding"/>
    <property type="evidence" value="ECO:0007669"/>
    <property type="project" value="UniProtKB-KW"/>
</dbReference>
<dbReference type="GO" id="GO:0051539">
    <property type="term" value="F:4 iron, 4 sulfur cluster binding"/>
    <property type="evidence" value="ECO:0007669"/>
    <property type="project" value="UniProtKB-KW"/>
</dbReference>
<dbReference type="InterPro" id="IPR051198">
    <property type="entry name" value="BchE-like"/>
</dbReference>
<dbReference type="EMBL" id="ACXX02000018">
    <property type="protein sequence ID" value="EGD45968.1"/>
    <property type="molecule type" value="Genomic_DNA"/>
</dbReference>
<keyword evidence="3" id="KW-0808">Transferase</keyword>
<name>F1TI33_9FIRM</name>
<dbReference type="GO" id="GO:0003824">
    <property type="term" value="F:catalytic activity"/>
    <property type="evidence" value="ECO:0007669"/>
    <property type="project" value="InterPro"/>
</dbReference>
<accession>F1TI33</accession>
<dbReference type="eggNOG" id="COG1032">
    <property type="taxonomic scope" value="Bacteria"/>
</dbReference>
<keyword evidence="7" id="KW-0411">Iron-sulfur</keyword>
<dbReference type="SFLD" id="SFLDG01082">
    <property type="entry name" value="B12-binding_domain_containing"/>
    <property type="match status" value="1"/>
</dbReference>
<dbReference type="Gene3D" id="3.40.50.280">
    <property type="entry name" value="Cobalamin-binding domain"/>
    <property type="match status" value="1"/>
</dbReference>
<comment type="cofactor">
    <cofactor evidence="1">
        <name>[4Fe-4S] cluster</name>
        <dbReference type="ChEBI" id="CHEBI:49883"/>
    </cofactor>
</comment>
<reference evidence="10" key="2">
    <citation type="submission" date="2011-01" db="EMBL/GenBank/DDBJ databases">
        <title>The Non-contiguous Finished genome of Clostridium papyrosolvens.</title>
        <authorList>
            <person name="Lucas S."/>
            <person name="Copeland A."/>
            <person name="Lapidus A."/>
            <person name="Cheng J.-F."/>
            <person name="Goodwin L."/>
            <person name="Pitluck S."/>
            <person name="Misra M."/>
            <person name="Chertkov O."/>
            <person name="Detter J.C."/>
            <person name="Han C."/>
            <person name="Tapia R."/>
            <person name="Land M."/>
            <person name="Hauser L."/>
            <person name="Kyrpides N."/>
            <person name="Ivanova N."/>
            <person name="Pagani I."/>
            <person name="Mouttaki H."/>
            <person name="He Z."/>
            <person name="Zhou J."/>
            <person name="Hemme C.L."/>
            <person name="Woyke T."/>
        </authorList>
    </citation>
    <scope>NUCLEOTIDE SEQUENCE [LARGE SCALE GENOMIC DNA]</scope>
    <source>
        <strain evidence="10">DSM 2782</strain>
    </source>
</reference>
<dbReference type="Proteomes" id="UP000003860">
    <property type="component" value="Unassembled WGS sequence"/>
</dbReference>
<evidence type="ECO:0000313" key="10">
    <source>
        <dbReference type="EMBL" id="EGD45968.1"/>
    </source>
</evidence>
<evidence type="ECO:0000256" key="7">
    <source>
        <dbReference type="ARBA" id="ARBA00023014"/>
    </source>
</evidence>
<dbReference type="PANTHER" id="PTHR43409:SF7">
    <property type="entry name" value="BLL1977 PROTEIN"/>
    <property type="match status" value="1"/>
</dbReference>
<evidence type="ECO:0000256" key="6">
    <source>
        <dbReference type="ARBA" id="ARBA00023004"/>
    </source>
</evidence>
<dbReference type="PROSITE" id="PS51918">
    <property type="entry name" value="RADICAL_SAM"/>
    <property type="match status" value="1"/>
</dbReference>
<dbReference type="SUPFAM" id="SSF102114">
    <property type="entry name" value="Radical SAM enzymes"/>
    <property type="match status" value="1"/>
</dbReference>
<evidence type="ECO:0000259" key="9">
    <source>
        <dbReference type="PROSITE" id="PS51918"/>
    </source>
</evidence>
<comment type="caution">
    <text evidence="10">The sequence shown here is derived from an EMBL/GenBank/DDBJ whole genome shotgun (WGS) entry which is preliminary data.</text>
</comment>
<dbReference type="Gene3D" id="3.80.30.20">
    <property type="entry name" value="tm_1862 like domain"/>
    <property type="match status" value="1"/>
</dbReference>
<dbReference type="STRING" id="588581.Cpap_0573"/>
<dbReference type="GO" id="GO:0031419">
    <property type="term" value="F:cobalamin binding"/>
    <property type="evidence" value="ECO:0007669"/>
    <property type="project" value="InterPro"/>
</dbReference>
<dbReference type="InterPro" id="IPR007197">
    <property type="entry name" value="rSAM"/>
</dbReference>
<evidence type="ECO:0000256" key="5">
    <source>
        <dbReference type="ARBA" id="ARBA00022723"/>
    </source>
</evidence>
<organism evidence="10 11">
    <name type="scientific">Ruminiclostridium papyrosolvens DSM 2782</name>
    <dbReference type="NCBI Taxonomy" id="588581"/>
    <lineage>
        <taxon>Bacteria</taxon>
        <taxon>Bacillati</taxon>
        <taxon>Bacillota</taxon>
        <taxon>Clostridia</taxon>
        <taxon>Eubacteriales</taxon>
        <taxon>Oscillospiraceae</taxon>
        <taxon>Ruminiclostridium</taxon>
    </lineage>
</organism>